<gene>
    <name evidence="2" type="primary">SANT_13</name>
    <name evidence="2" type="ORF">EYF80_039054</name>
</gene>
<protein>
    <submittedName>
        <fullName evidence="2">S-antigen protein</fullName>
    </submittedName>
</protein>
<dbReference type="AlphaFoldDB" id="A0A4Z2GCT9"/>
<sequence length="178" mass="19305">MSPKGVLQEPYMSPTGALHEPYRSPTGALKESYRIRAGALQEPCMSPTGALHEPCRSSTGALQEPIHEPCMSPTGVLQEPYMSSTGVLHPVTGRRGVHTHMLLCTRPAPNQLGSMVWVTCPALLGSTTPTPTPFPRGLHHHSPGLPSLNSQRISGRLQPTLDVPLLHMGKTLRSQERR</sequence>
<organism evidence="2 3">
    <name type="scientific">Liparis tanakae</name>
    <name type="common">Tanaka's snailfish</name>
    <dbReference type="NCBI Taxonomy" id="230148"/>
    <lineage>
        <taxon>Eukaryota</taxon>
        <taxon>Metazoa</taxon>
        <taxon>Chordata</taxon>
        <taxon>Craniata</taxon>
        <taxon>Vertebrata</taxon>
        <taxon>Euteleostomi</taxon>
        <taxon>Actinopterygii</taxon>
        <taxon>Neopterygii</taxon>
        <taxon>Teleostei</taxon>
        <taxon>Neoteleostei</taxon>
        <taxon>Acanthomorphata</taxon>
        <taxon>Eupercaria</taxon>
        <taxon>Perciformes</taxon>
        <taxon>Cottioidei</taxon>
        <taxon>Cottales</taxon>
        <taxon>Liparidae</taxon>
        <taxon>Liparis</taxon>
    </lineage>
</organism>
<proteinExistence type="predicted"/>
<evidence type="ECO:0000313" key="3">
    <source>
        <dbReference type="Proteomes" id="UP000314294"/>
    </source>
</evidence>
<comment type="caution">
    <text evidence="2">The sequence shown here is derived from an EMBL/GenBank/DDBJ whole genome shotgun (WGS) entry which is preliminary data.</text>
</comment>
<dbReference type="EMBL" id="SRLO01000607">
    <property type="protein sequence ID" value="TNN50733.1"/>
    <property type="molecule type" value="Genomic_DNA"/>
</dbReference>
<evidence type="ECO:0000256" key="1">
    <source>
        <dbReference type="SAM" id="MobiDB-lite"/>
    </source>
</evidence>
<reference evidence="2 3" key="1">
    <citation type="submission" date="2019-03" db="EMBL/GenBank/DDBJ databases">
        <title>First draft genome of Liparis tanakae, snailfish: a comprehensive survey of snailfish specific genes.</title>
        <authorList>
            <person name="Kim W."/>
            <person name="Song I."/>
            <person name="Jeong J.-H."/>
            <person name="Kim D."/>
            <person name="Kim S."/>
            <person name="Ryu S."/>
            <person name="Song J.Y."/>
            <person name="Lee S.K."/>
        </authorList>
    </citation>
    <scope>NUCLEOTIDE SEQUENCE [LARGE SCALE GENOMIC DNA]</scope>
    <source>
        <tissue evidence="2">Muscle</tissue>
    </source>
</reference>
<dbReference type="Proteomes" id="UP000314294">
    <property type="component" value="Unassembled WGS sequence"/>
</dbReference>
<feature type="region of interest" description="Disordered" evidence="1">
    <location>
        <begin position="1"/>
        <end position="25"/>
    </location>
</feature>
<evidence type="ECO:0000313" key="2">
    <source>
        <dbReference type="EMBL" id="TNN50733.1"/>
    </source>
</evidence>
<feature type="region of interest" description="Disordered" evidence="1">
    <location>
        <begin position="159"/>
        <end position="178"/>
    </location>
</feature>
<name>A0A4Z2GCT9_9TELE</name>
<feature type="region of interest" description="Disordered" evidence="1">
    <location>
        <begin position="131"/>
        <end position="152"/>
    </location>
</feature>
<accession>A0A4Z2GCT9</accession>
<keyword evidence="3" id="KW-1185">Reference proteome</keyword>